<dbReference type="PROSITE" id="PS51318">
    <property type="entry name" value="TAT"/>
    <property type="match status" value="1"/>
</dbReference>
<dbReference type="PANTHER" id="PTHR30290:SF9">
    <property type="entry name" value="OLIGOPEPTIDE-BINDING PROTEIN APPA"/>
    <property type="match status" value="1"/>
</dbReference>
<proteinExistence type="inferred from homology"/>
<dbReference type="Gene3D" id="3.40.190.10">
    <property type="entry name" value="Periplasmic binding protein-like II"/>
    <property type="match status" value="1"/>
</dbReference>
<gene>
    <name evidence="6" type="ORF">NP511_04380</name>
</gene>
<dbReference type="Gene3D" id="3.10.105.10">
    <property type="entry name" value="Dipeptide-binding Protein, Domain 3"/>
    <property type="match status" value="2"/>
</dbReference>
<dbReference type="Proteomes" id="UP001224926">
    <property type="component" value="Chromosome"/>
</dbReference>
<sequence length="607" mass="67202">MNWSPSSPDDGVSRRSFLAAGAAAAAVTASGCIDSVRNVVEQAGDNQMTLSITTLPADADRQNIQIARRLEANLEAVGIDVALDMRSPSELLKTVLIDQEFDLYVGRHPADYDPDFLYDALHSTFANERGWQNPFGFANMYFDTLLEEQRRVDGEQRKQRLGSVLHGLAQEKPFEPICFPDEHRIARTDGFEGWDEGTLGSRHGYLGLEGDGQLHALATDSRMTRNLNPLSATARERETMIDLLYDSLLSERNGELVPWLAESVEWSATPSETASGDDTNGEKDDANADERGDERRTVSITLREDCRFHDGEPLTASDVAFTYRFLEDTSLGRAPESPAPRYRGQVEMVESVEIEDDRRLTITLRGETPAGQRALTVPILPKHVWQELIDQRAASGEFSAPQGRWVAVTGDHIPPVGSGPYRYESHTEDEQLVLERYDDHFTLREDVDLGEPVTEGLRFTIEPGSAAAVRRVSDGSGDLTASILDAYAIGGIPDSSDITELTATHRSFYHIGFNVRNAPLSNPHFRRAITQLIDKETIVDEVFYDYATPTATPVADDWVPSRLEWSGEDPVTPFVGSNGRLNVEAAKSAFETAGFRYDDNGRLLGGY</sequence>
<dbReference type="RefSeq" id="WP_211249087.1">
    <property type="nucleotide sequence ID" value="NZ_CP101873.1"/>
</dbReference>
<dbReference type="PANTHER" id="PTHR30290">
    <property type="entry name" value="PERIPLASMIC BINDING COMPONENT OF ABC TRANSPORTER"/>
    <property type="match status" value="1"/>
</dbReference>
<dbReference type="InterPro" id="IPR006311">
    <property type="entry name" value="TAT_signal"/>
</dbReference>
<dbReference type="CDD" id="cd00995">
    <property type="entry name" value="PBP2_NikA_DppA_OppA_like"/>
    <property type="match status" value="1"/>
</dbReference>
<evidence type="ECO:0000313" key="6">
    <source>
        <dbReference type="EMBL" id="WMT08869.1"/>
    </source>
</evidence>
<keyword evidence="2" id="KW-0813">Transport</keyword>
<evidence type="ECO:0000256" key="1">
    <source>
        <dbReference type="ARBA" id="ARBA00005695"/>
    </source>
</evidence>
<dbReference type="AlphaFoldDB" id="A0AAF0T6V3"/>
<evidence type="ECO:0000256" key="4">
    <source>
        <dbReference type="SAM" id="MobiDB-lite"/>
    </source>
</evidence>
<organism evidence="6 7">
    <name type="scientific">Natrinema thermotolerans</name>
    <dbReference type="NCBI Taxonomy" id="121872"/>
    <lineage>
        <taxon>Archaea</taxon>
        <taxon>Methanobacteriati</taxon>
        <taxon>Methanobacteriota</taxon>
        <taxon>Stenosarchaea group</taxon>
        <taxon>Halobacteria</taxon>
        <taxon>Halobacteriales</taxon>
        <taxon>Natrialbaceae</taxon>
        <taxon>Natrinema</taxon>
    </lineage>
</organism>
<reference evidence="6 7" key="1">
    <citation type="submission" date="2022-07" db="EMBL/GenBank/DDBJ databases">
        <title>Two temperate virus in Haloterrigena jeotgali A29.</title>
        <authorList>
            <person name="Deng X."/>
        </authorList>
    </citation>
    <scope>NUCLEOTIDE SEQUENCE [LARGE SCALE GENOMIC DNA]</scope>
    <source>
        <strain evidence="6 7">A29</strain>
    </source>
</reference>
<name>A0AAF0T6V3_9EURY</name>
<keyword evidence="7" id="KW-1185">Reference proteome</keyword>
<evidence type="ECO:0000256" key="2">
    <source>
        <dbReference type="ARBA" id="ARBA00022448"/>
    </source>
</evidence>
<comment type="similarity">
    <text evidence="1">Belongs to the bacterial solute-binding protein 5 family.</text>
</comment>
<dbReference type="GO" id="GO:0015833">
    <property type="term" value="P:peptide transport"/>
    <property type="evidence" value="ECO:0007669"/>
    <property type="project" value="TreeGrafter"/>
</dbReference>
<feature type="compositionally biased region" description="Polar residues" evidence="4">
    <location>
        <begin position="267"/>
        <end position="278"/>
    </location>
</feature>
<evidence type="ECO:0000259" key="5">
    <source>
        <dbReference type="Pfam" id="PF00496"/>
    </source>
</evidence>
<feature type="compositionally biased region" description="Basic and acidic residues" evidence="4">
    <location>
        <begin position="280"/>
        <end position="297"/>
    </location>
</feature>
<dbReference type="EMBL" id="CP101873">
    <property type="protein sequence ID" value="WMT08869.1"/>
    <property type="molecule type" value="Genomic_DNA"/>
</dbReference>
<feature type="region of interest" description="Disordered" evidence="4">
    <location>
        <begin position="267"/>
        <end position="297"/>
    </location>
</feature>
<accession>A0AAF0T6V3</accession>
<dbReference type="InterPro" id="IPR039424">
    <property type="entry name" value="SBP_5"/>
</dbReference>
<evidence type="ECO:0000256" key="3">
    <source>
        <dbReference type="ARBA" id="ARBA00022729"/>
    </source>
</evidence>
<evidence type="ECO:0000313" key="7">
    <source>
        <dbReference type="Proteomes" id="UP001224926"/>
    </source>
</evidence>
<dbReference type="GO" id="GO:1904680">
    <property type="term" value="F:peptide transmembrane transporter activity"/>
    <property type="evidence" value="ECO:0007669"/>
    <property type="project" value="TreeGrafter"/>
</dbReference>
<dbReference type="Pfam" id="PF00496">
    <property type="entry name" value="SBP_bac_5"/>
    <property type="match status" value="1"/>
</dbReference>
<dbReference type="GeneID" id="84213151"/>
<feature type="domain" description="Solute-binding protein family 5" evidence="5">
    <location>
        <begin position="255"/>
        <end position="601"/>
    </location>
</feature>
<dbReference type="InterPro" id="IPR000914">
    <property type="entry name" value="SBP_5_dom"/>
</dbReference>
<keyword evidence="3" id="KW-0732">Signal</keyword>
<protein>
    <submittedName>
        <fullName evidence="6">ABC transporter substrate-binding protein</fullName>
    </submittedName>
</protein>
<dbReference type="SUPFAM" id="SSF53850">
    <property type="entry name" value="Periplasmic binding protein-like II"/>
    <property type="match status" value="2"/>
</dbReference>